<keyword evidence="2" id="KW-1185">Reference proteome</keyword>
<protein>
    <submittedName>
        <fullName evidence="1">Uncharacterized protein</fullName>
    </submittedName>
</protein>
<evidence type="ECO:0000313" key="2">
    <source>
        <dbReference type="Proteomes" id="UP000324222"/>
    </source>
</evidence>
<name>A0A5B7EPE8_PORTR</name>
<comment type="caution">
    <text evidence="1">The sequence shown here is derived from an EMBL/GenBank/DDBJ whole genome shotgun (WGS) entry which is preliminary data.</text>
</comment>
<proteinExistence type="predicted"/>
<reference evidence="1 2" key="1">
    <citation type="submission" date="2019-05" db="EMBL/GenBank/DDBJ databases">
        <title>Another draft genome of Portunus trituberculatus and its Hox gene families provides insights of decapod evolution.</title>
        <authorList>
            <person name="Jeong J.-H."/>
            <person name="Song I."/>
            <person name="Kim S."/>
            <person name="Choi T."/>
            <person name="Kim D."/>
            <person name="Ryu S."/>
            <person name="Kim W."/>
        </authorList>
    </citation>
    <scope>NUCLEOTIDE SEQUENCE [LARGE SCALE GENOMIC DNA]</scope>
    <source>
        <tissue evidence="1">Muscle</tissue>
    </source>
</reference>
<organism evidence="1 2">
    <name type="scientific">Portunus trituberculatus</name>
    <name type="common">Swimming crab</name>
    <name type="synonym">Neptunus trituberculatus</name>
    <dbReference type="NCBI Taxonomy" id="210409"/>
    <lineage>
        <taxon>Eukaryota</taxon>
        <taxon>Metazoa</taxon>
        <taxon>Ecdysozoa</taxon>
        <taxon>Arthropoda</taxon>
        <taxon>Crustacea</taxon>
        <taxon>Multicrustacea</taxon>
        <taxon>Malacostraca</taxon>
        <taxon>Eumalacostraca</taxon>
        <taxon>Eucarida</taxon>
        <taxon>Decapoda</taxon>
        <taxon>Pleocyemata</taxon>
        <taxon>Brachyura</taxon>
        <taxon>Eubrachyura</taxon>
        <taxon>Portunoidea</taxon>
        <taxon>Portunidae</taxon>
        <taxon>Portuninae</taxon>
        <taxon>Portunus</taxon>
    </lineage>
</organism>
<dbReference type="AlphaFoldDB" id="A0A5B7EPE8"/>
<evidence type="ECO:0000313" key="1">
    <source>
        <dbReference type="EMBL" id="MPC35009.1"/>
    </source>
</evidence>
<accession>A0A5B7EPE8</accession>
<sequence>MREPVPLGLMQRVNINTDTYPTHNARQVQFSYEDFKLCSAGASQDYPHGFNLNKLQRVRSWVGL</sequence>
<dbReference type="Proteomes" id="UP000324222">
    <property type="component" value="Unassembled WGS sequence"/>
</dbReference>
<gene>
    <name evidence="1" type="ORF">E2C01_028416</name>
</gene>
<dbReference type="EMBL" id="VSRR010003177">
    <property type="protein sequence ID" value="MPC35009.1"/>
    <property type="molecule type" value="Genomic_DNA"/>
</dbReference>